<sequence length="107" mass="11507">MLRVALEVQLNRLDVLMGVQPGTYAQELALSSPVATIPAIGNGTPADVLRRRPDAEINAEGRHEESSGTISFSDRLLERNNMTKPILVSGAAGAVGHEAYKKLVQQE</sequence>
<protein>
    <submittedName>
        <fullName evidence="1">Uncharacterized protein</fullName>
    </submittedName>
</protein>
<evidence type="ECO:0000313" key="2">
    <source>
        <dbReference type="Proteomes" id="UP001176960"/>
    </source>
</evidence>
<name>A0AA35VDN0_9PROT</name>
<dbReference type="AlphaFoldDB" id="A0AA35VDN0"/>
<evidence type="ECO:0000313" key="1">
    <source>
        <dbReference type="EMBL" id="CAI9122242.1"/>
    </source>
</evidence>
<dbReference type="Proteomes" id="UP001176960">
    <property type="component" value="Unassembled WGS sequence"/>
</dbReference>
<comment type="caution">
    <text evidence="1">The sequence shown here is derived from an EMBL/GenBank/DDBJ whole genome shotgun (WGS) entry which is preliminary data.</text>
</comment>
<gene>
    <name evidence="1" type="ORF">LMG32879_003102</name>
</gene>
<reference evidence="1" key="1">
    <citation type="submission" date="2023-03" db="EMBL/GenBank/DDBJ databases">
        <authorList>
            <person name="Cleenwerck I."/>
        </authorList>
    </citation>
    <scope>NUCLEOTIDE SEQUENCE</scope>
    <source>
        <strain evidence="1">LMG 32879</strain>
    </source>
</reference>
<organism evidence="1 2">
    <name type="scientific">Brytella acorum</name>
    <dbReference type="NCBI Taxonomy" id="2959299"/>
    <lineage>
        <taxon>Bacteria</taxon>
        <taxon>Pseudomonadati</taxon>
        <taxon>Pseudomonadota</taxon>
        <taxon>Alphaproteobacteria</taxon>
        <taxon>Acetobacterales</taxon>
        <taxon>Acetobacteraceae</taxon>
        <taxon>Brytella</taxon>
    </lineage>
</organism>
<accession>A0AA35VDN0</accession>
<proteinExistence type="predicted"/>
<dbReference type="EMBL" id="CATKSH010000039">
    <property type="protein sequence ID" value="CAI9122242.1"/>
    <property type="molecule type" value="Genomic_DNA"/>
</dbReference>
<keyword evidence="2" id="KW-1185">Reference proteome</keyword>
<dbReference type="RefSeq" id="WP_289843008.1">
    <property type="nucleotide sequence ID" value="NZ_CATKSH010000039.1"/>
</dbReference>
<dbReference type="SUPFAM" id="SSF56954">
    <property type="entry name" value="Outer membrane efflux proteins (OEP)"/>
    <property type="match status" value="1"/>
</dbReference>